<evidence type="ECO:0000313" key="2">
    <source>
        <dbReference type="EMBL" id="TNN23096.1"/>
    </source>
</evidence>
<gene>
    <name evidence="2" type="ORF">EYF80_066787</name>
</gene>
<sequence length="47" mass="4780">MPESSSDSGPSPCSPPSGPAPSTAAASFLLRRPIGCEDTELSNERCS</sequence>
<organism evidence="2 3">
    <name type="scientific">Liparis tanakae</name>
    <name type="common">Tanaka's snailfish</name>
    <dbReference type="NCBI Taxonomy" id="230148"/>
    <lineage>
        <taxon>Eukaryota</taxon>
        <taxon>Metazoa</taxon>
        <taxon>Chordata</taxon>
        <taxon>Craniata</taxon>
        <taxon>Vertebrata</taxon>
        <taxon>Euteleostomi</taxon>
        <taxon>Actinopterygii</taxon>
        <taxon>Neopterygii</taxon>
        <taxon>Teleostei</taxon>
        <taxon>Neoteleostei</taxon>
        <taxon>Acanthomorphata</taxon>
        <taxon>Eupercaria</taxon>
        <taxon>Perciformes</taxon>
        <taxon>Cottioidei</taxon>
        <taxon>Cottales</taxon>
        <taxon>Liparidae</taxon>
        <taxon>Liparis</taxon>
    </lineage>
</organism>
<protein>
    <submittedName>
        <fullName evidence="2">Uncharacterized protein</fullName>
    </submittedName>
</protein>
<reference evidence="2 3" key="1">
    <citation type="submission" date="2019-03" db="EMBL/GenBank/DDBJ databases">
        <title>First draft genome of Liparis tanakae, snailfish: a comprehensive survey of snailfish specific genes.</title>
        <authorList>
            <person name="Kim W."/>
            <person name="Song I."/>
            <person name="Jeong J.-H."/>
            <person name="Kim D."/>
            <person name="Kim S."/>
            <person name="Ryu S."/>
            <person name="Song J.Y."/>
            <person name="Lee S.K."/>
        </authorList>
    </citation>
    <scope>NUCLEOTIDE SEQUENCE [LARGE SCALE GENOMIC DNA]</scope>
    <source>
        <tissue evidence="2">Muscle</tissue>
    </source>
</reference>
<dbReference type="Proteomes" id="UP000314294">
    <property type="component" value="Unassembled WGS sequence"/>
</dbReference>
<comment type="caution">
    <text evidence="2">The sequence shown here is derived from an EMBL/GenBank/DDBJ whole genome shotgun (WGS) entry which is preliminary data.</text>
</comment>
<dbReference type="EMBL" id="SRLO01019824">
    <property type="protein sequence ID" value="TNN23096.1"/>
    <property type="molecule type" value="Genomic_DNA"/>
</dbReference>
<name>A0A4Z2E2G7_9TELE</name>
<evidence type="ECO:0000256" key="1">
    <source>
        <dbReference type="SAM" id="MobiDB-lite"/>
    </source>
</evidence>
<accession>A0A4Z2E2G7</accession>
<dbReference type="AlphaFoldDB" id="A0A4Z2E2G7"/>
<keyword evidence="3" id="KW-1185">Reference proteome</keyword>
<evidence type="ECO:0000313" key="3">
    <source>
        <dbReference type="Proteomes" id="UP000314294"/>
    </source>
</evidence>
<feature type="compositionally biased region" description="Low complexity" evidence="1">
    <location>
        <begin position="1"/>
        <end position="11"/>
    </location>
</feature>
<proteinExistence type="predicted"/>
<feature type="region of interest" description="Disordered" evidence="1">
    <location>
        <begin position="1"/>
        <end position="26"/>
    </location>
</feature>